<dbReference type="InterPro" id="IPR018929">
    <property type="entry name" value="DUF2510"/>
</dbReference>
<dbReference type="Pfam" id="PF10708">
    <property type="entry name" value="DUF2510"/>
    <property type="match status" value="1"/>
</dbReference>
<accession>A0ABN1VSW5</accession>
<gene>
    <name evidence="4" type="ORF">GCM10009655_19390</name>
</gene>
<feature type="transmembrane region" description="Helical" evidence="2">
    <location>
        <begin position="215"/>
        <end position="236"/>
    </location>
</feature>
<protein>
    <recommendedName>
        <fullName evidence="3">DUF2510 domain-containing protein</fullName>
    </recommendedName>
</protein>
<reference evidence="4 5" key="1">
    <citation type="journal article" date="2019" name="Int. J. Syst. Evol. Microbiol.">
        <title>The Global Catalogue of Microorganisms (GCM) 10K type strain sequencing project: providing services to taxonomists for standard genome sequencing and annotation.</title>
        <authorList>
            <consortium name="The Broad Institute Genomics Platform"/>
            <consortium name="The Broad Institute Genome Sequencing Center for Infectious Disease"/>
            <person name="Wu L."/>
            <person name="Ma J."/>
        </authorList>
    </citation>
    <scope>NUCLEOTIDE SEQUENCE [LARGE SCALE GENOMIC DNA]</scope>
    <source>
        <strain evidence="4 5">JCM 12762</strain>
    </source>
</reference>
<feature type="region of interest" description="Disordered" evidence="1">
    <location>
        <begin position="69"/>
        <end position="112"/>
    </location>
</feature>
<name>A0ABN1VSW5_9MICO</name>
<organism evidence="4 5">
    <name type="scientific">Rhodoglobus aureus</name>
    <dbReference type="NCBI Taxonomy" id="191497"/>
    <lineage>
        <taxon>Bacteria</taxon>
        <taxon>Bacillati</taxon>
        <taxon>Actinomycetota</taxon>
        <taxon>Actinomycetes</taxon>
        <taxon>Micrococcales</taxon>
        <taxon>Microbacteriaceae</taxon>
        <taxon>Rhodoglobus</taxon>
    </lineage>
</organism>
<dbReference type="EMBL" id="BAAAKW010000032">
    <property type="protein sequence ID" value="GAA1219952.1"/>
    <property type="molecule type" value="Genomic_DNA"/>
</dbReference>
<evidence type="ECO:0000313" key="4">
    <source>
        <dbReference type="EMBL" id="GAA1219952.1"/>
    </source>
</evidence>
<dbReference type="Proteomes" id="UP001500943">
    <property type="component" value="Unassembled WGS sequence"/>
</dbReference>
<keyword evidence="5" id="KW-1185">Reference proteome</keyword>
<feature type="domain" description="DUF2510" evidence="3">
    <location>
        <begin position="27"/>
        <end position="57"/>
    </location>
</feature>
<feature type="transmembrane region" description="Helical" evidence="2">
    <location>
        <begin position="278"/>
        <end position="303"/>
    </location>
</feature>
<keyword evidence="2" id="KW-0472">Membrane</keyword>
<evidence type="ECO:0000256" key="2">
    <source>
        <dbReference type="SAM" id="Phobius"/>
    </source>
</evidence>
<proteinExistence type="predicted"/>
<evidence type="ECO:0000259" key="3">
    <source>
        <dbReference type="Pfam" id="PF10708"/>
    </source>
</evidence>
<feature type="compositionally biased region" description="Basic and acidic residues" evidence="1">
    <location>
        <begin position="101"/>
        <end position="112"/>
    </location>
</feature>
<keyword evidence="2" id="KW-1133">Transmembrane helix</keyword>
<keyword evidence="2" id="KW-0812">Transmembrane</keyword>
<feature type="region of interest" description="Disordered" evidence="1">
    <location>
        <begin position="136"/>
        <end position="158"/>
    </location>
</feature>
<evidence type="ECO:0000313" key="5">
    <source>
        <dbReference type="Proteomes" id="UP001500943"/>
    </source>
</evidence>
<feature type="transmembrane region" description="Helical" evidence="2">
    <location>
        <begin position="248"/>
        <end position="266"/>
    </location>
</feature>
<evidence type="ECO:0000256" key="1">
    <source>
        <dbReference type="SAM" id="MobiDB-lite"/>
    </source>
</evidence>
<feature type="transmembrane region" description="Helical" evidence="2">
    <location>
        <begin position="185"/>
        <end position="209"/>
    </location>
</feature>
<feature type="compositionally biased region" description="Basic and acidic residues" evidence="1">
    <location>
        <begin position="77"/>
        <end position="93"/>
    </location>
</feature>
<sequence>MLIGAFYSVSVPVTLFSVDDNSFGVPAGWYPDPLGLPQLRWWDAQAWTEHTSDARAPIIVQPTTKLAFADDDDEDELPSRRDQRDRDRERSESSDYLITETRSEPEPDTAPVHDELSAQPLLAMTLRELEAPIETTQEADDPQLLPRSAAGHANSMPGASTLSAYAEEEDAPKREIRQHRTYNPAVWLIAVLPLLQLLTSMFLISIAGLGDNLPLLLVVWIAPYVVVLGLAAYDNLLLQVWGHKRPASGVWAFLTAPVYLVIRGIRTMRETGKGLAPIATWSGAVVSLVIGMLILPGLIISLIPQTFSDQIERSVSAQAATLGAGIELDCPTTPPLLVGDTFTCRAVKPANGQRDSILVSLQRENGWISWRVEDWGLWTLFA</sequence>
<comment type="caution">
    <text evidence="4">The sequence shown here is derived from an EMBL/GenBank/DDBJ whole genome shotgun (WGS) entry which is preliminary data.</text>
</comment>